<accession>A0A9D2E5X4</accession>
<evidence type="ECO:0000313" key="2">
    <source>
        <dbReference type="Proteomes" id="UP000824035"/>
    </source>
</evidence>
<reference evidence="1" key="2">
    <citation type="submission" date="2021-04" db="EMBL/GenBank/DDBJ databases">
        <authorList>
            <person name="Gilroy R."/>
        </authorList>
    </citation>
    <scope>NUCLEOTIDE SEQUENCE</scope>
    <source>
        <strain evidence="1">ChiGjej4B4-18154</strain>
    </source>
</reference>
<organism evidence="1 2">
    <name type="scientific">Candidatus Allofournierella merdipullorum</name>
    <dbReference type="NCBI Taxonomy" id="2838595"/>
    <lineage>
        <taxon>Bacteria</taxon>
        <taxon>Bacillati</taxon>
        <taxon>Bacillota</taxon>
        <taxon>Clostridia</taxon>
        <taxon>Eubacteriales</taxon>
        <taxon>Oscillospiraceae</taxon>
        <taxon>Allofournierella</taxon>
    </lineage>
</organism>
<dbReference type="EMBL" id="DXBV01000102">
    <property type="protein sequence ID" value="HIZ31564.1"/>
    <property type="molecule type" value="Genomic_DNA"/>
</dbReference>
<dbReference type="AlphaFoldDB" id="A0A9D2E5X4"/>
<gene>
    <name evidence="1" type="ORF">H9813_10110</name>
</gene>
<evidence type="ECO:0000313" key="1">
    <source>
        <dbReference type="EMBL" id="HIZ31564.1"/>
    </source>
</evidence>
<dbReference type="Proteomes" id="UP000824035">
    <property type="component" value="Unassembled WGS sequence"/>
</dbReference>
<protein>
    <submittedName>
        <fullName evidence="1">Uncharacterized protein</fullName>
    </submittedName>
</protein>
<name>A0A9D2E5X4_9FIRM</name>
<reference evidence="1" key="1">
    <citation type="journal article" date="2021" name="PeerJ">
        <title>Extensive microbial diversity within the chicken gut microbiome revealed by metagenomics and culture.</title>
        <authorList>
            <person name="Gilroy R."/>
            <person name="Ravi A."/>
            <person name="Getino M."/>
            <person name="Pursley I."/>
            <person name="Horton D.L."/>
            <person name="Alikhan N.F."/>
            <person name="Baker D."/>
            <person name="Gharbi K."/>
            <person name="Hall N."/>
            <person name="Watson M."/>
            <person name="Adriaenssens E.M."/>
            <person name="Foster-Nyarko E."/>
            <person name="Jarju S."/>
            <person name="Secka A."/>
            <person name="Antonio M."/>
            <person name="Oren A."/>
            <person name="Chaudhuri R.R."/>
            <person name="La Ragione R."/>
            <person name="Hildebrand F."/>
            <person name="Pallen M.J."/>
        </authorList>
    </citation>
    <scope>NUCLEOTIDE SEQUENCE</scope>
    <source>
        <strain evidence="1">ChiGjej4B4-18154</strain>
    </source>
</reference>
<comment type="caution">
    <text evidence="1">The sequence shown here is derived from an EMBL/GenBank/DDBJ whole genome shotgun (WGS) entry which is preliminary data.</text>
</comment>
<sequence length="47" mass="5563">MALKRPEPRIYILYDFHMLMKAYDFPCGEAYAFLFYLPVCGKKGKLL</sequence>
<proteinExistence type="predicted"/>